<gene>
    <name evidence="2" type="ORF">ACFQ4A_17005</name>
</gene>
<evidence type="ECO:0000256" key="1">
    <source>
        <dbReference type="SAM" id="MobiDB-lite"/>
    </source>
</evidence>
<keyword evidence="3" id="KW-1185">Reference proteome</keyword>
<organism evidence="2 3">
    <name type="scientific">Lentibacillus salinarum</name>
    <dbReference type="NCBI Taxonomy" id="446820"/>
    <lineage>
        <taxon>Bacteria</taxon>
        <taxon>Bacillati</taxon>
        <taxon>Bacillota</taxon>
        <taxon>Bacilli</taxon>
        <taxon>Bacillales</taxon>
        <taxon>Bacillaceae</taxon>
        <taxon>Lentibacillus</taxon>
    </lineage>
</organism>
<sequence length="87" mass="10247">MNEPERRRLDLPLAKVGPSNNQQRLQKENEAITRRLHANRSKRQRKMNPSKSFLIAEEILKDIISEGYTESDILKEFRNRISELDAN</sequence>
<feature type="region of interest" description="Disordered" evidence="1">
    <location>
        <begin position="1"/>
        <end position="24"/>
    </location>
</feature>
<accession>A0ABW3ZY78</accession>
<feature type="compositionally biased region" description="Basic and acidic residues" evidence="1">
    <location>
        <begin position="1"/>
        <end position="10"/>
    </location>
</feature>
<proteinExistence type="predicted"/>
<comment type="caution">
    <text evidence="2">The sequence shown here is derived from an EMBL/GenBank/DDBJ whole genome shotgun (WGS) entry which is preliminary data.</text>
</comment>
<dbReference type="Proteomes" id="UP001597178">
    <property type="component" value="Unassembled WGS sequence"/>
</dbReference>
<evidence type="ECO:0008006" key="4">
    <source>
        <dbReference type="Google" id="ProtNLM"/>
    </source>
</evidence>
<protein>
    <recommendedName>
        <fullName evidence="4">LexA regulated protein</fullName>
    </recommendedName>
</protein>
<name>A0ABW3ZY78_9BACI</name>
<dbReference type="RefSeq" id="WP_382402565.1">
    <property type="nucleotide sequence ID" value="NZ_JBHTNH010000054.1"/>
</dbReference>
<dbReference type="EMBL" id="JBHTNH010000054">
    <property type="protein sequence ID" value="MFD1363311.1"/>
    <property type="molecule type" value="Genomic_DNA"/>
</dbReference>
<reference evidence="3" key="1">
    <citation type="journal article" date="2019" name="Int. J. Syst. Evol. Microbiol.">
        <title>The Global Catalogue of Microorganisms (GCM) 10K type strain sequencing project: providing services to taxonomists for standard genome sequencing and annotation.</title>
        <authorList>
            <consortium name="The Broad Institute Genomics Platform"/>
            <consortium name="The Broad Institute Genome Sequencing Center for Infectious Disease"/>
            <person name="Wu L."/>
            <person name="Ma J."/>
        </authorList>
    </citation>
    <scope>NUCLEOTIDE SEQUENCE [LARGE SCALE GENOMIC DNA]</scope>
    <source>
        <strain evidence="3">CCUG 54822</strain>
    </source>
</reference>
<evidence type="ECO:0000313" key="3">
    <source>
        <dbReference type="Proteomes" id="UP001597178"/>
    </source>
</evidence>
<evidence type="ECO:0000313" key="2">
    <source>
        <dbReference type="EMBL" id="MFD1363311.1"/>
    </source>
</evidence>